<dbReference type="CDD" id="cd03048">
    <property type="entry name" value="GST_N_Ure2p_like"/>
    <property type="match status" value="1"/>
</dbReference>
<dbReference type="PANTHER" id="PTHR44051">
    <property type="entry name" value="GLUTATHIONE S-TRANSFERASE-RELATED"/>
    <property type="match status" value="1"/>
</dbReference>
<dbReference type="Pfam" id="PF00043">
    <property type="entry name" value="GST_C"/>
    <property type="match status" value="1"/>
</dbReference>
<sequence>MAHDTNSRGLIAKKGIELLTFGTPNGFKVAILLEELREAYGMDYTFQNVNIFENIQKEPWFVSLNPNAKIPLIVDHDKGGYAVMESSAIINYLVRHYDTGYKFHFEDSLEACTAEQWLLWQTSGIGPAQAQANFFYRFHHTRQPFPIQRFVGETERCYGILNARLSTRDYIAGPGRGQYSIADIALWPFVESAGVTGIEISKFPNVFQWWERIATRPAIKRGMCVPSGKPFMYGYEAMKKKREEDPEGFEAAEEPLRSALEDARMEFGYVYKSP</sequence>
<dbReference type="InterPro" id="IPR004046">
    <property type="entry name" value="GST_C"/>
</dbReference>
<dbReference type="Pfam" id="PF02798">
    <property type="entry name" value="GST_N"/>
    <property type="match status" value="1"/>
</dbReference>
<dbReference type="InterPro" id="IPR036282">
    <property type="entry name" value="Glutathione-S-Trfase_C_sf"/>
</dbReference>
<comment type="similarity">
    <text evidence="1 2">Belongs to the GST superfamily.</text>
</comment>
<feature type="domain" description="GST C-terminal" evidence="4">
    <location>
        <begin position="107"/>
        <end position="231"/>
    </location>
</feature>
<dbReference type="EMBL" id="ML996131">
    <property type="protein sequence ID" value="KAF2735865.1"/>
    <property type="molecule type" value="Genomic_DNA"/>
</dbReference>
<dbReference type="InterPro" id="IPR004045">
    <property type="entry name" value="Glutathione_S-Trfase_N"/>
</dbReference>
<gene>
    <name evidence="5" type="ORF">EJ04DRAFT_434209</name>
</gene>
<dbReference type="SUPFAM" id="SSF47616">
    <property type="entry name" value="GST C-terminal domain-like"/>
    <property type="match status" value="1"/>
</dbReference>
<dbReference type="Gene3D" id="3.40.30.10">
    <property type="entry name" value="Glutaredoxin"/>
    <property type="match status" value="1"/>
</dbReference>
<evidence type="ECO:0000256" key="2">
    <source>
        <dbReference type="RuleBase" id="RU003494"/>
    </source>
</evidence>
<dbReference type="AlphaFoldDB" id="A0A9P4R2L7"/>
<evidence type="ECO:0000313" key="6">
    <source>
        <dbReference type="Proteomes" id="UP000799444"/>
    </source>
</evidence>
<dbReference type="InterPro" id="IPR040079">
    <property type="entry name" value="Glutathione_S-Trfase"/>
</dbReference>
<dbReference type="InterPro" id="IPR036249">
    <property type="entry name" value="Thioredoxin-like_sf"/>
</dbReference>
<accession>A0A9P4R2L7</accession>
<keyword evidence="6" id="KW-1185">Reference proteome</keyword>
<dbReference type="InterPro" id="IPR010987">
    <property type="entry name" value="Glutathione-S-Trfase_C-like"/>
</dbReference>
<dbReference type="PANTHER" id="PTHR44051:SF6">
    <property type="entry name" value="GLUTATHIONE S-TRANSFERASE II"/>
    <property type="match status" value="1"/>
</dbReference>
<dbReference type="OrthoDB" id="422574at2759"/>
<evidence type="ECO:0000259" key="3">
    <source>
        <dbReference type="PROSITE" id="PS50404"/>
    </source>
</evidence>
<dbReference type="SFLD" id="SFLDG01151">
    <property type="entry name" value="Main.2:_Nu-like"/>
    <property type="match status" value="1"/>
</dbReference>
<name>A0A9P4R2L7_9PLEO</name>
<dbReference type="PROSITE" id="PS50405">
    <property type="entry name" value="GST_CTER"/>
    <property type="match status" value="1"/>
</dbReference>
<feature type="domain" description="GST N-terminal" evidence="3">
    <location>
        <begin position="13"/>
        <end position="101"/>
    </location>
</feature>
<evidence type="ECO:0000313" key="5">
    <source>
        <dbReference type="EMBL" id="KAF2735865.1"/>
    </source>
</evidence>
<comment type="caution">
    <text evidence="5">The sequence shown here is derived from an EMBL/GenBank/DDBJ whole genome shotgun (WGS) entry which is preliminary data.</text>
</comment>
<dbReference type="Gene3D" id="1.20.1050.10">
    <property type="match status" value="1"/>
</dbReference>
<proteinExistence type="inferred from homology"/>
<dbReference type="SUPFAM" id="SSF52833">
    <property type="entry name" value="Thioredoxin-like"/>
    <property type="match status" value="1"/>
</dbReference>
<protein>
    <submittedName>
        <fullName evidence="5">Glutathione S-transferase</fullName>
    </submittedName>
</protein>
<reference evidence="5" key="1">
    <citation type="journal article" date="2020" name="Stud. Mycol.">
        <title>101 Dothideomycetes genomes: a test case for predicting lifestyles and emergence of pathogens.</title>
        <authorList>
            <person name="Haridas S."/>
            <person name="Albert R."/>
            <person name="Binder M."/>
            <person name="Bloem J."/>
            <person name="Labutti K."/>
            <person name="Salamov A."/>
            <person name="Andreopoulos B."/>
            <person name="Baker S."/>
            <person name="Barry K."/>
            <person name="Bills G."/>
            <person name="Bluhm B."/>
            <person name="Cannon C."/>
            <person name="Castanera R."/>
            <person name="Culley D."/>
            <person name="Daum C."/>
            <person name="Ezra D."/>
            <person name="Gonzalez J."/>
            <person name="Henrissat B."/>
            <person name="Kuo A."/>
            <person name="Liang C."/>
            <person name="Lipzen A."/>
            <person name="Lutzoni F."/>
            <person name="Magnuson J."/>
            <person name="Mondo S."/>
            <person name="Nolan M."/>
            <person name="Ohm R."/>
            <person name="Pangilinan J."/>
            <person name="Park H.-J."/>
            <person name="Ramirez L."/>
            <person name="Alfaro M."/>
            <person name="Sun H."/>
            <person name="Tritt A."/>
            <person name="Yoshinaga Y."/>
            <person name="Zwiers L.-H."/>
            <person name="Turgeon B."/>
            <person name="Goodwin S."/>
            <person name="Spatafora J."/>
            <person name="Crous P."/>
            <person name="Grigoriev I."/>
        </authorList>
    </citation>
    <scope>NUCLEOTIDE SEQUENCE</scope>
    <source>
        <strain evidence="5">CBS 125425</strain>
    </source>
</reference>
<dbReference type="SFLD" id="SFLDS00019">
    <property type="entry name" value="Glutathione_Transferase_(cytos"/>
    <property type="match status" value="1"/>
</dbReference>
<dbReference type="PROSITE" id="PS50404">
    <property type="entry name" value="GST_NTER"/>
    <property type="match status" value="1"/>
</dbReference>
<dbReference type="Proteomes" id="UP000799444">
    <property type="component" value="Unassembled WGS sequence"/>
</dbReference>
<dbReference type="SFLD" id="SFLDG00358">
    <property type="entry name" value="Main_(cytGST)"/>
    <property type="match status" value="1"/>
</dbReference>
<organism evidence="5 6">
    <name type="scientific">Polyplosphaeria fusca</name>
    <dbReference type="NCBI Taxonomy" id="682080"/>
    <lineage>
        <taxon>Eukaryota</taxon>
        <taxon>Fungi</taxon>
        <taxon>Dikarya</taxon>
        <taxon>Ascomycota</taxon>
        <taxon>Pezizomycotina</taxon>
        <taxon>Dothideomycetes</taxon>
        <taxon>Pleosporomycetidae</taxon>
        <taxon>Pleosporales</taxon>
        <taxon>Tetraplosphaeriaceae</taxon>
        <taxon>Polyplosphaeria</taxon>
    </lineage>
</organism>
<evidence type="ECO:0000259" key="4">
    <source>
        <dbReference type="PROSITE" id="PS50405"/>
    </source>
</evidence>
<evidence type="ECO:0000256" key="1">
    <source>
        <dbReference type="ARBA" id="ARBA00007409"/>
    </source>
</evidence>